<keyword evidence="1" id="KW-0472">Membrane</keyword>
<evidence type="ECO:0000313" key="3">
    <source>
        <dbReference type="Proteomes" id="UP001596174"/>
    </source>
</evidence>
<organism evidence="2 3">
    <name type="scientific">Streptacidiphilus monticola</name>
    <dbReference type="NCBI Taxonomy" id="2161674"/>
    <lineage>
        <taxon>Bacteria</taxon>
        <taxon>Bacillati</taxon>
        <taxon>Actinomycetota</taxon>
        <taxon>Actinomycetes</taxon>
        <taxon>Kitasatosporales</taxon>
        <taxon>Streptomycetaceae</taxon>
        <taxon>Streptacidiphilus</taxon>
    </lineage>
</organism>
<dbReference type="Proteomes" id="UP001596174">
    <property type="component" value="Unassembled WGS sequence"/>
</dbReference>
<protein>
    <submittedName>
        <fullName evidence="2">Uncharacterized protein</fullName>
    </submittedName>
</protein>
<dbReference type="RefSeq" id="WP_380587354.1">
    <property type="nucleotide sequence ID" value="NZ_JBHSQJ010000111.1"/>
</dbReference>
<proteinExistence type="predicted"/>
<dbReference type="EMBL" id="JBHSQJ010000111">
    <property type="protein sequence ID" value="MFC5910349.1"/>
    <property type="molecule type" value="Genomic_DNA"/>
</dbReference>
<gene>
    <name evidence="2" type="ORF">ACFP3V_24390</name>
</gene>
<reference evidence="3" key="1">
    <citation type="journal article" date="2019" name="Int. J. Syst. Evol. Microbiol.">
        <title>The Global Catalogue of Microorganisms (GCM) 10K type strain sequencing project: providing services to taxonomists for standard genome sequencing and annotation.</title>
        <authorList>
            <consortium name="The Broad Institute Genomics Platform"/>
            <consortium name="The Broad Institute Genome Sequencing Center for Infectious Disease"/>
            <person name="Wu L."/>
            <person name="Ma J."/>
        </authorList>
    </citation>
    <scope>NUCLEOTIDE SEQUENCE [LARGE SCALE GENOMIC DNA]</scope>
    <source>
        <strain evidence="3">JCM 4816</strain>
    </source>
</reference>
<sequence>MTDHVAELRQLLADSLPDDTSWSTDITPAALRARAAKVRRRKRAAAFTAVAVVLVGAAIPVMALIRAAPESATPPATAPAQSPLDELRHALPQGIGQVQPVLDWMLSDMQRPQARLDAQRAGRTLNGLYTVRRQDGVGYLEIFVSRATGQDPQNNIRGCATKAIEPQCTVTTLPSGAKLNATQTRRHTIPWSGGSETIGTVNGVELIQPDGLDIEIDAYAGVLGAHSPGVMLPDPPLTLQELTDLVQLPLWQRHSGS</sequence>
<keyword evidence="1" id="KW-0812">Transmembrane</keyword>
<name>A0ABW1G6I5_9ACTN</name>
<feature type="transmembrane region" description="Helical" evidence="1">
    <location>
        <begin position="44"/>
        <end position="65"/>
    </location>
</feature>
<keyword evidence="3" id="KW-1185">Reference proteome</keyword>
<comment type="caution">
    <text evidence="2">The sequence shown here is derived from an EMBL/GenBank/DDBJ whole genome shotgun (WGS) entry which is preliminary data.</text>
</comment>
<evidence type="ECO:0000256" key="1">
    <source>
        <dbReference type="SAM" id="Phobius"/>
    </source>
</evidence>
<evidence type="ECO:0000313" key="2">
    <source>
        <dbReference type="EMBL" id="MFC5910349.1"/>
    </source>
</evidence>
<accession>A0ABW1G6I5</accession>
<keyword evidence="1" id="KW-1133">Transmembrane helix</keyword>